<dbReference type="OrthoDB" id="2143914at2759"/>
<dbReference type="Pfam" id="PF13921">
    <property type="entry name" value="Myb_DNA-bind_6"/>
    <property type="match status" value="1"/>
</dbReference>
<evidence type="ECO:0000256" key="2">
    <source>
        <dbReference type="ARBA" id="ARBA00022737"/>
    </source>
</evidence>
<dbReference type="GeneID" id="108997042"/>
<comment type="subcellular location">
    <subcellularLocation>
        <location evidence="1">Nucleus</location>
    </subcellularLocation>
</comment>
<reference evidence="8" key="1">
    <citation type="submission" date="2025-08" db="UniProtKB">
        <authorList>
            <consortium name="RefSeq"/>
        </authorList>
    </citation>
    <scope>IDENTIFICATION</scope>
    <source>
        <tissue evidence="8">Leaves</tissue>
    </source>
</reference>
<keyword evidence="2" id="KW-0677">Repeat</keyword>
<proteinExistence type="predicted"/>
<dbReference type="CDD" id="cd00167">
    <property type="entry name" value="SANT"/>
    <property type="match status" value="2"/>
</dbReference>
<evidence type="ECO:0000256" key="5">
    <source>
        <dbReference type="ARBA" id="ARBA00023242"/>
    </source>
</evidence>
<dbReference type="InterPro" id="IPR009057">
    <property type="entry name" value="Homeodomain-like_sf"/>
</dbReference>
<sequence length="483" mass="55336">MDQYFDTNFRDDFLFFSSLFPDQSLSKPELKNGFSLENSNSSSKDLSDNLHHIDNSFPLISTGSDLNPHLHVDDDHFNVEGFITDPNPGIQAPCPDQYPACEAYESHDEFLKDFNANYASGSTLFASDSKNGNMHGFETSSLGLLDNIPHQNFVQPIAQTQIYLPLKIIQQPASADGNFADDISCITAENGYYNYRQILADQNIKRKRVLHIRKTSRVPRRPTIIKGQWTPQEDRLLEQLVHRFGIKKWSQIARMLNGRVGKQCRERWHNHLRPDIRKDAWSEEEDKILIEAHKQLGNKWAEIARRLPGRTENTIKNHWNATKRRQHSKKKSKKPSPNAGSLLQSYIKSLQSTSTSSRMDEININSLSEAPDIKMVNMMSTTKQYQIQHGSWDLNSANWAVPIYHDKKDAIGLSLDKHVVPENNGFMSMVGEMPCCSRSVVDAESNINMEFEMPVEMDSTSLMQVELKKEMDLLEMICDYRNL</sequence>
<dbReference type="RefSeq" id="XP_018828670.1">
    <property type="nucleotide sequence ID" value="XM_018973125.1"/>
</dbReference>
<evidence type="ECO:0000256" key="3">
    <source>
        <dbReference type="ARBA" id="ARBA00023015"/>
    </source>
</evidence>
<feature type="compositionally biased region" description="Polar residues" evidence="6">
    <location>
        <begin position="311"/>
        <end position="320"/>
    </location>
</feature>
<protein>
    <submittedName>
        <fullName evidence="8">Transcription factor MYB118-like</fullName>
    </submittedName>
</protein>
<evidence type="ECO:0000256" key="6">
    <source>
        <dbReference type="SAM" id="MobiDB-lite"/>
    </source>
</evidence>
<feature type="region of interest" description="Disordered" evidence="6">
    <location>
        <begin position="311"/>
        <end position="341"/>
    </location>
</feature>
<evidence type="ECO:0000256" key="4">
    <source>
        <dbReference type="ARBA" id="ARBA00023125"/>
    </source>
</evidence>
<dbReference type="PANTHER" id="PTHR45614:SF273">
    <property type="entry name" value="MYB DOMAIN PROTEIN 100-RELATED"/>
    <property type="match status" value="1"/>
</dbReference>
<dbReference type="KEGG" id="jre:108997042"/>
<dbReference type="SUPFAM" id="SSF46689">
    <property type="entry name" value="Homeodomain-like"/>
    <property type="match status" value="1"/>
</dbReference>
<keyword evidence="3" id="KW-0805">Transcription regulation</keyword>
<gene>
    <name evidence="8" type="primary">LOC108997042</name>
</gene>
<dbReference type="Gene3D" id="1.10.10.60">
    <property type="entry name" value="Homeodomain-like"/>
    <property type="match status" value="2"/>
</dbReference>
<dbReference type="GO" id="GO:0006355">
    <property type="term" value="P:regulation of DNA-templated transcription"/>
    <property type="evidence" value="ECO:0000318"/>
    <property type="project" value="GO_Central"/>
</dbReference>
<dbReference type="Proteomes" id="UP000235220">
    <property type="component" value="Chromosome 10"/>
</dbReference>
<keyword evidence="5" id="KW-0539">Nucleus</keyword>
<accession>A0A2I4FAK4</accession>
<dbReference type="GO" id="GO:0005634">
    <property type="term" value="C:nucleus"/>
    <property type="evidence" value="ECO:0000318"/>
    <property type="project" value="GO_Central"/>
</dbReference>
<keyword evidence="4" id="KW-0238">DNA-binding</keyword>
<dbReference type="GO" id="GO:0000978">
    <property type="term" value="F:RNA polymerase II cis-regulatory region sequence-specific DNA binding"/>
    <property type="evidence" value="ECO:0000318"/>
    <property type="project" value="GO_Central"/>
</dbReference>
<evidence type="ECO:0000256" key="1">
    <source>
        <dbReference type="ARBA" id="ARBA00004123"/>
    </source>
</evidence>
<dbReference type="SMART" id="SM00717">
    <property type="entry name" value="SANT"/>
    <property type="match status" value="2"/>
</dbReference>
<dbReference type="PANTHER" id="PTHR45614">
    <property type="entry name" value="MYB PROTEIN-RELATED"/>
    <property type="match status" value="1"/>
</dbReference>
<dbReference type="InterPro" id="IPR017930">
    <property type="entry name" value="Myb_dom"/>
</dbReference>
<evidence type="ECO:0000313" key="7">
    <source>
        <dbReference type="Proteomes" id="UP000235220"/>
    </source>
</evidence>
<dbReference type="InterPro" id="IPR050560">
    <property type="entry name" value="MYB_TF"/>
</dbReference>
<keyword evidence="7" id="KW-1185">Reference proteome</keyword>
<dbReference type="FunFam" id="1.10.10.60:FF:000010">
    <property type="entry name" value="Transcriptional activator Myb isoform A"/>
    <property type="match status" value="1"/>
</dbReference>
<dbReference type="PROSITE" id="PS50090">
    <property type="entry name" value="MYB_LIKE"/>
    <property type="match status" value="2"/>
</dbReference>
<organism evidence="7 8">
    <name type="scientific">Juglans regia</name>
    <name type="common">English walnut</name>
    <dbReference type="NCBI Taxonomy" id="51240"/>
    <lineage>
        <taxon>Eukaryota</taxon>
        <taxon>Viridiplantae</taxon>
        <taxon>Streptophyta</taxon>
        <taxon>Embryophyta</taxon>
        <taxon>Tracheophyta</taxon>
        <taxon>Spermatophyta</taxon>
        <taxon>Magnoliopsida</taxon>
        <taxon>eudicotyledons</taxon>
        <taxon>Gunneridae</taxon>
        <taxon>Pentapetalae</taxon>
        <taxon>rosids</taxon>
        <taxon>fabids</taxon>
        <taxon>Fagales</taxon>
        <taxon>Juglandaceae</taxon>
        <taxon>Juglans</taxon>
    </lineage>
</organism>
<dbReference type="AlphaFoldDB" id="A0A2I4FAK4"/>
<evidence type="ECO:0000313" key="8">
    <source>
        <dbReference type="RefSeq" id="XP_018828670.1"/>
    </source>
</evidence>
<keyword evidence="3" id="KW-0804">Transcription</keyword>
<dbReference type="FunFam" id="1.10.10.60:FF:000381">
    <property type="entry name" value="Transcription factor MYB119"/>
    <property type="match status" value="1"/>
</dbReference>
<dbReference type="PROSITE" id="PS51294">
    <property type="entry name" value="HTH_MYB"/>
    <property type="match status" value="2"/>
</dbReference>
<dbReference type="Gramene" id="Jr10_03390_p1">
    <property type="protein sequence ID" value="cds.Jr10_03390_p1"/>
    <property type="gene ID" value="Jr10_03390"/>
</dbReference>
<feature type="compositionally biased region" description="Basic residues" evidence="6">
    <location>
        <begin position="321"/>
        <end position="334"/>
    </location>
</feature>
<name>A0A2I4FAK4_JUGRE</name>
<dbReference type="GO" id="GO:0000981">
    <property type="term" value="F:DNA-binding transcription factor activity, RNA polymerase II-specific"/>
    <property type="evidence" value="ECO:0000318"/>
    <property type="project" value="GO_Central"/>
</dbReference>
<dbReference type="InterPro" id="IPR001005">
    <property type="entry name" value="SANT/Myb"/>
</dbReference>